<dbReference type="AlphaFoldDB" id="A0A2P2R3L4"/>
<keyword evidence="1" id="KW-0812">Transmembrane</keyword>
<dbReference type="EMBL" id="GGEC01093283">
    <property type="protein sequence ID" value="MBX73767.1"/>
    <property type="molecule type" value="Transcribed_RNA"/>
</dbReference>
<organism evidence="2">
    <name type="scientific">Rhizophora mucronata</name>
    <name type="common">Asiatic mangrove</name>
    <dbReference type="NCBI Taxonomy" id="61149"/>
    <lineage>
        <taxon>Eukaryota</taxon>
        <taxon>Viridiplantae</taxon>
        <taxon>Streptophyta</taxon>
        <taxon>Embryophyta</taxon>
        <taxon>Tracheophyta</taxon>
        <taxon>Spermatophyta</taxon>
        <taxon>Magnoliopsida</taxon>
        <taxon>eudicotyledons</taxon>
        <taxon>Gunneridae</taxon>
        <taxon>Pentapetalae</taxon>
        <taxon>rosids</taxon>
        <taxon>fabids</taxon>
        <taxon>Malpighiales</taxon>
        <taxon>Rhizophoraceae</taxon>
        <taxon>Rhizophora</taxon>
    </lineage>
</organism>
<feature type="transmembrane region" description="Helical" evidence="1">
    <location>
        <begin position="6"/>
        <end position="24"/>
    </location>
</feature>
<evidence type="ECO:0000313" key="2">
    <source>
        <dbReference type="EMBL" id="MBX73767.1"/>
    </source>
</evidence>
<accession>A0A2P2R3L4</accession>
<keyword evidence="1" id="KW-1133">Transmembrane helix</keyword>
<reference evidence="2" key="1">
    <citation type="submission" date="2018-02" db="EMBL/GenBank/DDBJ databases">
        <title>Rhizophora mucronata_Transcriptome.</title>
        <authorList>
            <person name="Meera S.P."/>
            <person name="Sreeshan A."/>
            <person name="Augustine A."/>
        </authorList>
    </citation>
    <scope>NUCLEOTIDE SEQUENCE</scope>
    <source>
        <tissue evidence="2">Leaf</tissue>
    </source>
</reference>
<sequence>MIWLFFFPTIGSLCQFCSFLLVLYRQVYDACMDSLVHHAF</sequence>
<evidence type="ECO:0000256" key="1">
    <source>
        <dbReference type="SAM" id="Phobius"/>
    </source>
</evidence>
<keyword evidence="1" id="KW-0472">Membrane</keyword>
<proteinExistence type="predicted"/>
<protein>
    <submittedName>
        <fullName evidence="2">Uncharacterized protein</fullName>
    </submittedName>
</protein>
<name>A0A2P2R3L4_RHIMU</name>